<keyword evidence="2" id="KW-1185">Reference proteome</keyword>
<evidence type="ECO:0000313" key="3">
    <source>
        <dbReference type="WBParaSite" id="HCON_00168220-00001"/>
    </source>
</evidence>
<dbReference type="GO" id="GO:0005737">
    <property type="term" value="C:cytoplasm"/>
    <property type="evidence" value="ECO:0007669"/>
    <property type="project" value="TreeGrafter"/>
</dbReference>
<dbReference type="GO" id="GO:0005634">
    <property type="term" value="C:nucleus"/>
    <property type="evidence" value="ECO:0007669"/>
    <property type="project" value="TreeGrafter"/>
</dbReference>
<dbReference type="OMA" id="PARVENC"/>
<dbReference type="OrthoDB" id="5872373at2759"/>
<dbReference type="InterPro" id="IPR015267">
    <property type="entry name" value="PPP4R2"/>
</dbReference>
<dbReference type="Proteomes" id="UP000025227">
    <property type="component" value="Unplaced"/>
</dbReference>
<sequence length="222" mass="26004">YTRLSPYDSTLHTQPMEDSSDFCDAAPFLEDEEWYRDAIPNDPAVMTHIREIAVKGRTSTPWLSVKMKIPARIEYCVKIVENYQRRCLGVRVDLSEDSEGRVLLDSISEKVLSFTDVPFTWRRFCELLYDPLRNYSDVSKYIRALSRVIDVQMTEKECQANLRLQPQPIQSFTPVQIFFDEGNLKMSDRKRINKSVEDAKKRLKLAIEEEKENRYLKANGHK</sequence>
<dbReference type="WBParaSite" id="HCON_00168220-00001">
    <property type="protein sequence ID" value="HCON_00168220-00001"/>
    <property type="gene ID" value="HCON_00168220"/>
</dbReference>
<dbReference type="PANTHER" id="PTHR16487:SF0">
    <property type="entry name" value="PROTEIN PHOSPHATASE 4 REGULATORY SUBUNIT 2-RELATED"/>
    <property type="match status" value="1"/>
</dbReference>
<dbReference type="GO" id="GO:0019888">
    <property type="term" value="F:protein phosphatase regulator activity"/>
    <property type="evidence" value="ECO:0007669"/>
    <property type="project" value="InterPro"/>
</dbReference>
<organism evidence="2 3">
    <name type="scientific">Haemonchus contortus</name>
    <name type="common">Barber pole worm</name>
    <dbReference type="NCBI Taxonomy" id="6289"/>
    <lineage>
        <taxon>Eukaryota</taxon>
        <taxon>Metazoa</taxon>
        <taxon>Ecdysozoa</taxon>
        <taxon>Nematoda</taxon>
        <taxon>Chromadorea</taxon>
        <taxon>Rhabditida</taxon>
        <taxon>Rhabditina</taxon>
        <taxon>Rhabditomorpha</taxon>
        <taxon>Strongyloidea</taxon>
        <taxon>Trichostrongylidae</taxon>
        <taxon>Haemonchus</taxon>
    </lineage>
</organism>
<reference evidence="3" key="1">
    <citation type="submission" date="2020-12" db="UniProtKB">
        <authorList>
            <consortium name="WormBaseParasite"/>
        </authorList>
    </citation>
    <scope>IDENTIFICATION</scope>
    <source>
        <strain evidence="3">MHco3</strain>
    </source>
</reference>
<comment type="similarity">
    <text evidence="1">Belongs to the PPP4R2 family.</text>
</comment>
<dbReference type="PANTHER" id="PTHR16487">
    <property type="entry name" value="PPP4R2-RELATED PROTEIN"/>
    <property type="match status" value="1"/>
</dbReference>
<evidence type="ECO:0000256" key="1">
    <source>
        <dbReference type="ARBA" id="ARBA00009207"/>
    </source>
</evidence>
<dbReference type="AlphaFoldDB" id="A0A7I4Z3N0"/>
<dbReference type="Pfam" id="PF09184">
    <property type="entry name" value="PPP4R2"/>
    <property type="match status" value="1"/>
</dbReference>
<name>A0A7I4Z3N0_HAECO</name>
<evidence type="ECO:0000313" key="2">
    <source>
        <dbReference type="Proteomes" id="UP000025227"/>
    </source>
</evidence>
<accession>A0A7I4Z3N0</accession>
<protein>
    <submittedName>
        <fullName evidence="3">DBD_Tnp_Mut domain-containing protein</fullName>
    </submittedName>
</protein>
<dbReference type="GO" id="GO:0030289">
    <property type="term" value="C:protein phosphatase 4 complex"/>
    <property type="evidence" value="ECO:0007669"/>
    <property type="project" value="InterPro"/>
</dbReference>
<proteinExistence type="inferred from homology"/>